<dbReference type="EMBL" id="WEGH01000002">
    <property type="protein sequence ID" value="MQY04511.1"/>
    <property type="molecule type" value="Genomic_DNA"/>
</dbReference>
<accession>A0A7K0BTN4</accession>
<comment type="caution">
    <text evidence="1">The sequence shown here is derived from an EMBL/GenBank/DDBJ whole genome shotgun (WGS) entry which is preliminary data.</text>
</comment>
<gene>
    <name evidence="1" type="ORF">ACRB68_25650</name>
</gene>
<organism evidence="1 2">
    <name type="scientific">Actinomadura macrotermitis</name>
    <dbReference type="NCBI Taxonomy" id="2585200"/>
    <lineage>
        <taxon>Bacteria</taxon>
        <taxon>Bacillati</taxon>
        <taxon>Actinomycetota</taxon>
        <taxon>Actinomycetes</taxon>
        <taxon>Streptosporangiales</taxon>
        <taxon>Thermomonosporaceae</taxon>
        <taxon>Actinomadura</taxon>
    </lineage>
</organism>
<reference evidence="1 2" key="1">
    <citation type="submission" date="2019-10" db="EMBL/GenBank/DDBJ databases">
        <title>Actinomadura rubteroloni sp. nov. and Actinomadura macrotermitis sp. nov., isolated from the gut of fungus growing-termite Macrotermes natalensis.</title>
        <authorList>
            <person name="Benndorf R."/>
            <person name="Martin K."/>
            <person name="Kuefner M."/>
            <person name="De Beer W."/>
            <person name="Kaster A.-K."/>
            <person name="Vollmers J."/>
            <person name="Poulsen M."/>
            <person name="Beemelmanns C."/>
        </authorList>
    </citation>
    <scope>NUCLEOTIDE SEQUENCE [LARGE SCALE GENOMIC DNA]</scope>
    <source>
        <strain evidence="1 2">RB68</strain>
    </source>
</reference>
<evidence type="ECO:0000313" key="1">
    <source>
        <dbReference type="EMBL" id="MQY04511.1"/>
    </source>
</evidence>
<evidence type="ECO:0000313" key="2">
    <source>
        <dbReference type="Proteomes" id="UP000487268"/>
    </source>
</evidence>
<keyword evidence="2" id="KW-1185">Reference proteome</keyword>
<protein>
    <submittedName>
        <fullName evidence="1">Uncharacterized protein</fullName>
    </submittedName>
</protein>
<name>A0A7K0BTN4_9ACTN</name>
<dbReference type="RefSeq" id="WP_153532729.1">
    <property type="nucleotide sequence ID" value="NZ_WEGH01000002.1"/>
</dbReference>
<sequence>MTQYLAAHVQERLVLRADVRGEAGTAERRREIAAVAAEGRNEVPVVPVRAPEGEERLS</sequence>
<dbReference type="Proteomes" id="UP000487268">
    <property type="component" value="Unassembled WGS sequence"/>
</dbReference>
<dbReference type="AlphaFoldDB" id="A0A7K0BTN4"/>
<proteinExistence type="predicted"/>